<dbReference type="PANTHER" id="PTHR30538:SF0">
    <property type="entry name" value="L-LYSINE 2,3-AMINOMUTASE AQ_1632-RELATED"/>
    <property type="match status" value="1"/>
</dbReference>
<keyword evidence="5" id="KW-0663">Pyridoxal phosphate</keyword>
<dbReference type="InterPro" id="IPR013785">
    <property type="entry name" value="Aldolase_TIM"/>
</dbReference>
<keyword evidence="7 8" id="KW-0411">Iron-sulfur</keyword>
<evidence type="ECO:0000256" key="3">
    <source>
        <dbReference type="ARBA" id="ARBA00022691"/>
    </source>
</evidence>
<sequence length="389" mass="44739">MGFFVGKSQKVCYNSLHKNLNMGVHKMNNWKKLLENNITTAKELKEVLKLSNEEVIKMEEILEHYPMSVPLYYFSLIHADDPDDPVRKMCIPNIRETDLGGSFDTSGEASNTVIVGMQHKYRETVLILSTNQCAMYCRHCFRKRLVGLSDEEIASHFDEMIQYIKNHSQISNVLISGGDAFLNDDEVIEQYLYSLSRIEHIDCIRFGTRTPVTFPDRILEDPDLINILRTYSEKKQIYVVTHFNHPNEITEKSKAAVRNLIAAGIIVRNQTVLIKGVNDHPQTLGTLLKNLTRIGIVPYYVFQCRPVTGVKSQFQVPLKRGCDIVDQAKNMQNGLGKCIRYILSHETGKIEILGSLNAEEMLFKYHQAKDEEDYERIFTKKIEEGQCWL</sequence>
<organism evidence="10 11">
    <name type="scientific">Robinsoniella peoriensis</name>
    <dbReference type="NCBI Taxonomy" id="180332"/>
    <lineage>
        <taxon>Bacteria</taxon>
        <taxon>Bacillati</taxon>
        <taxon>Bacillota</taxon>
        <taxon>Clostridia</taxon>
        <taxon>Lachnospirales</taxon>
        <taxon>Lachnospiraceae</taxon>
        <taxon>Robinsoniella</taxon>
    </lineage>
</organism>
<dbReference type="Pfam" id="PF04055">
    <property type="entry name" value="Radical_SAM"/>
    <property type="match status" value="1"/>
</dbReference>
<evidence type="ECO:0000256" key="8">
    <source>
        <dbReference type="PIRSR" id="PIRSR004911-1"/>
    </source>
</evidence>
<dbReference type="InterPro" id="IPR058240">
    <property type="entry name" value="rSAM_sf"/>
</dbReference>
<keyword evidence="6" id="KW-0408">Iron</keyword>
<comment type="cofactor">
    <cofactor evidence="1">
        <name>pyridoxal 5'-phosphate</name>
        <dbReference type="ChEBI" id="CHEBI:597326"/>
    </cofactor>
</comment>
<dbReference type="CDD" id="cd01335">
    <property type="entry name" value="Radical_SAM"/>
    <property type="match status" value="1"/>
</dbReference>
<dbReference type="SFLD" id="SFLDS00029">
    <property type="entry name" value="Radical_SAM"/>
    <property type="match status" value="1"/>
</dbReference>
<evidence type="ECO:0000256" key="2">
    <source>
        <dbReference type="ARBA" id="ARBA00022485"/>
    </source>
</evidence>
<dbReference type="GO" id="GO:0050066">
    <property type="term" value="F:L-lysine 2,3-aminomutase activity"/>
    <property type="evidence" value="ECO:0007669"/>
    <property type="project" value="UniProtKB-EC"/>
</dbReference>
<dbReference type="AlphaFoldDB" id="A0A4U8QBB0"/>
<dbReference type="EMBL" id="QGQD01000017">
    <property type="protein sequence ID" value="TLD02350.1"/>
    <property type="molecule type" value="Genomic_DNA"/>
</dbReference>
<name>A0A4U8QBB0_9FIRM</name>
<comment type="caution">
    <text evidence="10">The sequence shown here is derived from an EMBL/GenBank/DDBJ whole genome shotgun (WGS) entry which is preliminary data.</text>
</comment>
<dbReference type="SUPFAM" id="SSF102114">
    <property type="entry name" value="Radical SAM enzymes"/>
    <property type="match status" value="1"/>
</dbReference>
<dbReference type="SFLD" id="SFLDG01070">
    <property type="entry name" value="PLP-dependent"/>
    <property type="match status" value="1"/>
</dbReference>
<dbReference type="InterPro" id="IPR007197">
    <property type="entry name" value="rSAM"/>
</dbReference>
<evidence type="ECO:0000256" key="5">
    <source>
        <dbReference type="ARBA" id="ARBA00022898"/>
    </source>
</evidence>
<dbReference type="GO" id="GO:0046872">
    <property type="term" value="F:metal ion binding"/>
    <property type="evidence" value="ECO:0007669"/>
    <property type="project" value="UniProtKB-KW"/>
</dbReference>
<feature type="binding site" evidence="8">
    <location>
        <position position="140"/>
    </location>
    <ligand>
        <name>[4Fe-4S] cluster</name>
        <dbReference type="ChEBI" id="CHEBI:49883"/>
        <note>4Fe-4S-S-AdoMet</note>
    </ligand>
</feature>
<dbReference type="Proteomes" id="UP000306509">
    <property type="component" value="Unassembled WGS sequence"/>
</dbReference>
<dbReference type="PROSITE" id="PS51918">
    <property type="entry name" value="RADICAL_SAM"/>
    <property type="match status" value="1"/>
</dbReference>
<accession>A0A4U8QBB0</accession>
<evidence type="ECO:0000259" key="9">
    <source>
        <dbReference type="PROSITE" id="PS51918"/>
    </source>
</evidence>
<dbReference type="NCBIfam" id="TIGR00238">
    <property type="entry name" value="KamA family radical SAM protein"/>
    <property type="match status" value="1"/>
</dbReference>
<dbReference type="InterPro" id="IPR003739">
    <property type="entry name" value="Lys_aminomutase/Glu_NH3_mut"/>
</dbReference>
<protein>
    <submittedName>
        <fullName evidence="10">L-lysine 2,3-aminomutase</fullName>
        <ecNumber evidence="10">5.4.3.2</ecNumber>
    </submittedName>
</protein>
<dbReference type="PIRSF" id="PIRSF004911">
    <property type="entry name" value="DUF160"/>
    <property type="match status" value="1"/>
</dbReference>
<dbReference type="EC" id="5.4.3.2" evidence="10"/>
<feature type="binding site" evidence="8">
    <location>
        <position position="137"/>
    </location>
    <ligand>
        <name>[4Fe-4S] cluster</name>
        <dbReference type="ChEBI" id="CHEBI:49883"/>
        <note>4Fe-4S-S-AdoMet</note>
    </ligand>
</feature>
<keyword evidence="11" id="KW-1185">Reference proteome</keyword>
<keyword evidence="3" id="KW-0949">S-adenosyl-L-methionine</keyword>
<keyword evidence="4 8" id="KW-0479">Metal-binding</keyword>
<dbReference type="Gene3D" id="3.20.20.70">
    <property type="entry name" value="Aldolase class I"/>
    <property type="match status" value="1"/>
</dbReference>
<evidence type="ECO:0000256" key="4">
    <source>
        <dbReference type="ARBA" id="ARBA00022723"/>
    </source>
</evidence>
<dbReference type="PANTHER" id="PTHR30538">
    <property type="entry name" value="LYSINE 2,3-AMINOMUTASE-RELATED"/>
    <property type="match status" value="1"/>
</dbReference>
<keyword evidence="10" id="KW-0413">Isomerase</keyword>
<evidence type="ECO:0000256" key="7">
    <source>
        <dbReference type="ARBA" id="ARBA00023014"/>
    </source>
</evidence>
<evidence type="ECO:0000256" key="1">
    <source>
        <dbReference type="ARBA" id="ARBA00001933"/>
    </source>
</evidence>
<feature type="binding site" evidence="8">
    <location>
        <position position="133"/>
    </location>
    <ligand>
        <name>[4Fe-4S] cluster</name>
        <dbReference type="ChEBI" id="CHEBI:49883"/>
        <note>4Fe-4S-S-AdoMet</note>
    </ligand>
</feature>
<feature type="domain" description="Radical SAM core" evidence="9">
    <location>
        <begin position="119"/>
        <end position="349"/>
    </location>
</feature>
<reference evidence="10 11" key="1">
    <citation type="journal article" date="2019" name="Anaerobe">
        <title>Detection of Robinsoniella peoriensis in multiple bone samples of a trauma patient.</title>
        <authorList>
            <person name="Schrottner P."/>
            <person name="Hartwich K."/>
            <person name="Bunk B."/>
            <person name="Schober I."/>
            <person name="Helbig S."/>
            <person name="Rudolph W.W."/>
            <person name="Gunzer F."/>
        </authorList>
    </citation>
    <scope>NUCLEOTIDE SEQUENCE [LARGE SCALE GENOMIC DNA]</scope>
    <source>
        <strain evidence="10 11">DSM 106044</strain>
    </source>
</reference>
<evidence type="ECO:0000313" key="11">
    <source>
        <dbReference type="Proteomes" id="UP000306509"/>
    </source>
</evidence>
<evidence type="ECO:0000256" key="6">
    <source>
        <dbReference type="ARBA" id="ARBA00023004"/>
    </source>
</evidence>
<gene>
    <name evidence="10" type="primary">kamA</name>
    <name evidence="10" type="ORF">DSM106044_00732</name>
</gene>
<dbReference type="STRING" id="180332.GCA_000797495_00190"/>
<proteinExistence type="predicted"/>
<dbReference type="GO" id="GO:0051539">
    <property type="term" value="F:4 iron, 4 sulfur cluster binding"/>
    <property type="evidence" value="ECO:0007669"/>
    <property type="project" value="UniProtKB-KW"/>
</dbReference>
<keyword evidence="2 8" id="KW-0004">4Fe-4S</keyword>
<evidence type="ECO:0000313" key="10">
    <source>
        <dbReference type="EMBL" id="TLD02350.1"/>
    </source>
</evidence>